<evidence type="ECO:0000313" key="1">
    <source>
        <dbReference type="EMBL" id="OAF99036.1"/>
    </source>
</evidence>
<keyword evidence="2" id="KW-1185">Reference proteome</keyword>
<dbReference type="InParanoid" id="A0A177BXC2"/>
<dbReference type="Proteomes" id="UP000077069">
    <property type="component" value="Unassembled WGS sequence"/>
</dbReference>
<organism evidence="1 2">
    <name type="scientific">Paraphaeosphaeria sporulosa</name>
    <dbReference type="NCBI Taxonomy" id="1460663"/>
    <lineage>
        <taxon>Eukaryota</taxon>
        <taxon>Fungi</taxon>
        <taxon>Dikarya</taxon>
        <taxon>Ascomycota</taxon>
        <taxon>Pezizomycotina</taxon>
        <taxon>Dothideomycetes</taxon>
        <taxon>Pleosporomycetidae</taxon>
        <taxon>Pleosporales</taxon>
        <taxon>Massarineae</taxon>
        <taxon>Didymosphaeriaceae</taxon>
        <taxon>Paraphaeosphaeria</taxon>
    </lineage>
</organism>
<name>A0A177BXC2_9PLEO</name>
<dbReference type="EMBL" id="KV441563">
    <property type="protein sequence ID" value="OAF99036.1"/>
    <property type="molecule type" value="Genomic_DNA"/>
</dbReference>
<dbReference type="GeneID" id="28769604"/>
<dbReference type="RefSeq" id="XP_018029402.1">
    <property type="nucleotide sequence ID" value="XM_018186118.1"/>
</dbReference>
<proteinExistence type="predicted"/>
<protein>
    <submittedName>
        <fullName evidence="1">Uncharacterized protein</fullName>
    </submittedName>
</protein>
<accession>A0A177BXC2</accession>
<reference evidence="1 2" key="1">
    <citation type="submission" date="2016-05" db="EMBL/GenBank/DDBJ databases">
        <title>Comparative analysis of secretome profiles of manganese(II)-oxidizing ascomycete fungi.</title>
        <authorList>
            <consortium name="DOE Joint Genome Institute"/>
            <person name="Zeiner C.A."/>
            <person name="Purvine S.O."/>
            <person name="Zink E.M."/>
            <person name="Wu S."/>
            <person name="Pasa-Tolic L."/>
            <person name="Chaput D.L."/>
            <person name="Haridas S."/>
            <person name="Grigoriev I.V."/>
            <person name="Santelli C.M."/>
            <person name="Hansel C.M."/>
        </authorList>
    </citation>
    <scope>NUCLEOTIDE SEQUENCE [LARGE SCALE GENOMIC DNA]</scope>
    <source>
        <strain evidence="1 2">AP3s5-JAC2a</strain>
    </source>
</reference>
<dbReference type="AlphaFoldDB" id="A0A177BXC2"/>
<sequence length="83" mass="9742">MNRRERKNGQISWSCTTCLHRHSYFSTAYSSLLLGLSRCAVVGIVRCTSRTLAMKRLFPCPLAVPTLHRWRRRRYWDLSSRIG</sequence>
<evidence type="ECO:0000313" key="2">
    <source>
        <dbReference type="Proteomes" id="UP000077069"/>
    </source>
</evidence>
<gene>
    <name evidence="1" type="ORF">CC84DRAFT_414779</name>
</gene>